<dbReference type="InterPro" id="IPR003439">
    <property type="entry name" value="ABC_transporter-like_ATP-bd"/>
</dbReference>
<dbReference type="PROSITE" id="PS50893">
    <property type="entry name" value="ABC_TRANSPORTER_2"/>
    <property type="match status" value="1"/>
</dbReference>
<protein>
    <recommendedName>
        <fullName evidence="4">ABC-type quaternary amine transporter</fullName>
        <ecNumber evidence="4">7.6.2.9</ecNumber>
    </recommendedName>
</protein>
<dbReference type="InterPro" id="IPR003593">
    <property type="entry name" value="AAA+_ATPase"/>
</dbReference>
<dbReference type="SMART" id="SM00382">
    <property type="entry name" value="AAA"/>
    <property type="match status" value="1"/>
</dbReference>
<dbReference type="EMBL" id="DXAK01000003">
    <property type="protein sequence ID" value="HJA05675.1"/>
    <property type="molecule type" value="Genomic_DNA"/>
</dbReference>
<dbReference type="AlphaFoldDB" id="A0A9D2H9B4"/>
<organism evidence="6 7">
    <name type="scientific">Candidatus Mediterraneibacter pullicola</name>
    <dbReference type="NCBI Taxonomy" id="2838682"/>
    <lineage>
        <taxon>Bacteria</taxon>
        <taxon>Bacillati</taxon>
        <taxon>Bacillota</taxon>
        <taxon>Clostridia</taxon>
        <taxon>Lachnospirales</taxon>
        <taxon>Lachnospiraceae</taxon>
        <taxon>Mediterraneibacter</taxon>
    </lineage>
</organism>
<dbReference type="PROSITE" id="PS00211">
    <property type="entry name" value="ABC_TRANSPORTER_1"/>
    <property type="match status" value="1"/>
</dbReference>
<dbReference type="GO" id="GO:0015418">
    <property type="term" value="F:ABC-type quaternary ammonium compound transporting activity"/>
    <property type="evidence" value="ECO:0007669"/>
    <property type="project" value="UniProtKB-EC"/>
</dbReference>
<evidence type="ECO:0000313" key="6">
    <source>
        <dbReference type="EMBL" id="HJA05675.1"/>
    </source>
</evidence>
<feature type="domain" description="ABC transporter" evidence="5">
    <location>
        <begin position="5"/>
        <end position="239"/>
    </location>
</feature>
<evidence type="ECO:0000256" key="3">
    <source>
        <dbReference type="ARBA" id="ARBA00022840"/>
    </source>
</evidence>
<evidence type="ECO:0000256" key="2">
    <source>
        <dbReference type="ARBA" id="ARBA00022741"/>
    </source>
</evidence>
<evidence type="ECO:0000256" key="4">
    <source>
        <dbReference type="ARBA" id="ARBA00066388"/>
    </source>
</evidence>
<name>A0A9D2H9B4_9FIRM</name>
<dbReference type="PANTHER" id="PTHR42781:SF4">
    <property type="entry name" value="SPERMIDINE_PUTRESCINE IMPORT ATP-BINDING PROTEIN POTA"/>
    <property type="match status" value="1"/>
</dbReference>
<dbReference type="PANTHER" id="PTHR42781">
    <property type="entry name" value="SPERMIDINE/PUTRESCINE IMPORT ATP-BINDING PROTEIN POTA"/>
    <property type="match status" value="1"/>
</dbReference>
<reference evidence="6" key="2">
    <citation type="submission" date="2021-04" db="EMBL/GenBank/DDBJ databases">
        <authorList>
            <person name="Gilroy R."/>
        </authorList>
    </citation>
    <scope>NUCLEOTIDE SEQUENCE</scope>
    <source>
        <strain evidence="6">ChiSjej2B20-11307</strain>
    </source>
</reference>
<dbReference type="InterPro" id="IPR050093">
    <property type="entry name" value="ABC_SmlMolc_Importer"/>
</dbReference>
<gene>
    <name evidence="6" type="ORF">H9798_00780</name>
</gene>
<reference evidence="6" key="1">
    <citation type="journal article" date="2021" name="PeerJ">
        <title>Extensive microbial diversity within the chicken gut microbiome revealed by metagenomics and culture.</title>
        <authorList>
            <person name="Gilroy R."/>
            <person name="Ravi A."/>
            <person name="Getino M."/>
            <person name="Pursley I."/>
            <person name="Horton D.L."/>
            <person name="Alikhan N.F."/>
            <person name="Baker D."/>
            <person name="Gharbi K."/>
            <person name="Hall N."/>
            <person name="Watson M."/>
            <person name="Adriaenssens E.M."/>
            <person name="Foster-Nyarko E."/>
            <person name="Jarju S."/>
            <person name="Secka A."/>
            <person name="Antonio M."/>
            <person name="Oren A."/>
            <person name="Chaudhuri R.R."/>
            <person name="La Ragione R."/>
            <person name="Hildebrand F."/>
            <person name="Pallen M.J."/>
        </authorList>
    </citation>
    <scope>NUCLEOTIDE SEQUENCE</scope>
    <source>
        <strain evidence="6">ChiSjej2B20-11307</strain>
    </source>
</reference>
<keyword evidence="1" id="KW-0813">Transport</keyword>
<dbReference type="InterPro" id="IPR027417">
    <property type="entry name" value="P-loop_NTPase"/>
</dbReference>
<dbReference type="FunFam" id="3.40.50.300:FF:000425">
    <property type="entry name" value="Probable ABC transporter, ATP-binding subunit"/>
    <property type="match status" value="1"/>
</dbReference>
<dbReference type="Gene3D" id="3.40.50.300">
    <property type="entry name" value="P-loop containing nucleotide triphosphate hydrolases"/>
    <property type="match status" value="1"/>
</dbReference>
<dbReference type="GO" id="GO:0016887">
    <property type="term" value="F:ATP hydrolysis activity"/>
    <property type="evidence" value="ECO:0007669"/>
    <property type="project" value="InterPro"/>
</dbReference>
<dbReference type="Proteomes" id="UP000824223">
    <property type="component" value="Unassembled WGS sequence"/>
</dbReference>
<dbReference type="SUPFAM" id="SSF52540">
    <property type="entry name" value="P-loop containing nucleoside triphosphate hydrolases"/>
    <property type="match status" value="1"/>
</dbReference>
<accession>A0A9D2H9B4</accession>
<keyword evidence="3 6" id="KW-0067">ATP-binding</keyword>
<sequence>MKTAIEFRNIKKAYGDKVIMEGFNLFVGKGEFVTIIGSSGCGKTTALKMVNGLILPDSGDIFVDGENIRDKDQTQLRRNIGYAIQGSMLFPHMTVEQNISYVPNLLNKRDKEKTKAAVSKWMEIIGLPEDMKHRYPSELSGGQQQRVGIARALAASPDILLMDEPFGAVDEITRGQLQTELKRIYEQTGITVLFVTHDISEALKLGTKVLVMDGGRIEQFAEPGELLRNPATELVRELVKKERRTCYLPEEQLSSCEFSGAAVEGTAVV</sequence>
<evidence type="ECO:0000313" key="7">
    <source>
        <dbReference type="Proteomes" id="UP000824223"/>
    </source>
</evidence>
<evidence type="ECO:0000259" key="5">
    <source>
        <dbReference type="PROSITE" id="PS50893"/>
    </source>
</evidence>
<dbReference type="GO" id="GO:0005524">
    <property type="term" value="F:ATP binding"/>
    <property type="evidence" value="ECO:0007669"/>
    <property type="project" value="UniProtKB-KW"/>
</dbReference>
<dbReference type="Pfam" id="PF00005">
    <property type="entry name" value="ABC_tran"/>
    <property type="match status" value="1"/>
</dbReference>
<keyword evidence="2" id="KW-0547">Nucleotide-binding</keyword>
<proteinExistence type="predicted"/>
<dbReference type="EC" id="7.6.2.9" evidence="4"/>
<evidence type="ECO:0000256" key="1">
    <source>
        <dbReference type="ARBA" id="ARBA00022448"/>
    </source>
</evidence>
<dbReference type="InterPro" id="IPR017871">
    <property type="entry name" value="ABC_transporter-like_CS"/>
</dbReference>
<comment type="caution">
    <text evidence="6">The sequence shown here is derived from an EMBL/GenBank/DDBJ whole genome shotgun (WGS) entry which is preliminary data.</text>
</comment>